<sequence>MAGPASSLDLAAMMAAPPHTPSTTPKHQQWYEAAEGSWQAVKRPSQAFTDPLRSLRLITWNIDMLIPFGLPRMQRALDHLSSLVTSTPAATPLVIFLQEMTSADLSLIKSTPWVLDRFRLTDIDETNWAAHWYGTVTLIDHRLPISSCFRVPMASRFGRDAAFVDIALRAHPSTTPATKVLRLCNVHLESLVATPPVRPAQLALAASHLHHENVLAGLLAGDCNAIEPFDATLHSQNGLRDAYLELHPGADARPKPSPDADAEERDEGYTWGYQSPPAERERFGCSRMDKVLFCGAAEVGKLERIGRGVCVEDEGVVREMREAGMETWVTDHLGLMADVVIR</sequence>
<organism evidence="1 2">
    <name type="scientific">Zalaria obscura</name>
    <dbReference type="NCBI Taxonomy" id="2024903"/>
    <lineage>
        <taxon>Eukaryota</taxon>
        <taxon>Fungi</taxon>
        <taxon>Dikarya</taxon>
        <taxon>Ascomycota</taxon>
        <taxon>Pezizomycotina</taxon>
        <taxon>Dothideomycetes</taxon>
        <taxon>Dothideomycetidae</taxon>
        <taxon>Dothideales</taxon>
        <taxon>Zalariaceae</taxon>
        <taxon>Zalaria</taxon>
    </lineage>
</organism>
<evidence type="ECO:0000313" key="1">
    <source>
        <dbReference type="EMBL" id="KAK8205505.1"/>
    </source>
</evidence>
<reference evidence="1" key="1">
    <citation type="submission" date="2024-02" db="EMBL/GenBank/DDBJ databases">
        <title>Metagenome Assembled Genome of Zalaria obscura JY119.</title>
        <authorList>
            <person name="Vighnesh L."/>
            <person name="Jagadeeshwari U."/>
            <person name="Venkata Ramana C."/>
            <person name="Sasikala C."/>
        </authorList>
    </citation>
    <scope>NUCLEOTIDE SEQUENCE</scope>
    <source>
        <strain evidence="1">JY119</strain>
    </source>
</reference>
<comment type="caution">
    <text evidence="1">The sequence shown here is derived from an EMBL/GenBank/DDBJ whole genome shotgun (WGS) entry which is preliminary data.</text>
</comment>
<proteinExistence type="predicted"/>
<gene>
    <name evidence="1" type="ORF">M8818_004874</name>
</gene>
<keyword evidence="2" id="KW-1185">Reference proteome</keyword>
<dbReference type="Proteomes" id="UP001320706">
    <property type="component" value="Unassembled WGS sequence"/>
</dbReference>
<evidence type="ECO:0000313" key="2">
    <source>
        <dbReference type="Proteomes" id="UP001320706"/>
    </source>
</evidence>
<name>A0ACC3SB49_9PEZI</name>
<protein>
    <submittedName>
        <fullName evidence="1">Uncharacterized protein</fullName>
    </submittedName>
</protein>
<accession>A0ACC3SB49</accession>
<dbReference type="EMBL" id="JAMKPW020000024">
    <property type="protein sequence ID" value="KAK8205505.1"/>
    <property type="molecule type" value="Genomic_DNA"/>
</dbReference>